<dbReference type="AlphaFoldDB" id="A0A9N9NY28"/>
<evidence type="ECO:0000313" key="2">
    <source>
        <dbReference type="Proteomes" id="UP000789396"/>
    </source>
</evidence>
<keyword evidence="2" id="KW-1185">Reference proteome</keyword>
<evidence type="ECO:0000313" key="1">
    <source>
        <dbReference type="EMBL" id="CAG8784326.1"/>
    </source>
</evidence>
<sequence length="41" mass="4362">PASIPAKLLLLLQEPTNISTDLPSLLPIPSTSQTSISTQKF</sequence>
<dbReference type="Proteomes" id="UP000789396">
    <property type="component" value="Unassembled WGS sequence"/>
</dbReference>
<feature type="non-terminal residue" evidence="1">
    <location>
        <position position="1"/>
    </location>
</feature>
<gene>
    <name evidence="1" type="ORF">RFULGI_LOCUS16100</name>
</gene>
<dbReference type="EMBL" id="CAJVPZ010055293">
    <property type="protein sequence ID" value="CAG8784326.1"/>
    <property type="molecule type" value="Genomic_DNA"/>
</dbReference>
<name>A0A9N9NY28_9GLOM</name>
<organism evidence="1 2">
    <name type="scientific">Racocetra fulgida</name>
    <dbReference type="NCBI Taxonomy" id="60492"/>
    <lineage>
        <taxon>Eukaryota</taxon>
        <taxon>Fungi</taxon>
        <taxon>Fungi incertae sedis</taxon>
        <taxon>Mucoromycota</taxon>
        <taxon>Glomeromycotina</taxon>
        <taxon>Glomeromycetes</taxon>
        <taxon>Diversisporales</taxon>
        <taxon>Gigasporaceae</taxon>
        <taxon>Racocetra</taxon>
    </lineage>
</organism>
<comment type="caution">
    <text evidence="1">The sequence shown here is derived from an EMBL/GenBank/DDBJ whole genome shotgun (WGS) entry which is preliminary data.</text>
</comment>
<reference evidence="1" key="1">
    <citation type="submission" date="2021-06" db="EMBL/GenBank/DDBJ databases">
        <authorList>
            <person name="Kallberg Y."/>
            <person name="Tangrot J."/>
            <person name="Rosling A."/>
        </authorList>
    </citation>
    <scope>NUCLEOTIDE SEQUENCE</scope>
    <source>
        <strain evidence="1">IN212</strain>
    </source>
</reference>
<accession>A0A9N9NY28</accession>
<proteinExistence type="predicted"/>
<protein>
    <submittedName>
        <fullName evidence="1">14564_t:CDS:1</fullName>
    </submittedName>
</protein>